<comment type="similarity">
    <text evidence="4">Belongs to the NAD(P)-dependent epimerase/dehydratase family.</text>
</comment>
<evidence type="ECO:0000256" key="3">
    <source>
        <dbReference type="ARBA" id="ARBA00004947"/>
    </source>
</evidence>
<feature type="domain" description="NAD-dependent epimerase/dehydratase" evidence="12">
    <location>
        <begin position="2"/>
        <end position="260"/>
    </location>
</feature>
<accession>A0A6L6GB84</accession>
<dbReference type="GO" id="GO:0005829">
    <property type="term" value="C:cytosol"/>
    <property type="evidence" value="ECO:0007669"/>
    <property type="project" value="TreeGrafter"/>
</dbReference>
<evidence type="ECO:0000313" key="13">
    <source>
        <dbReference type="EMBL" id="MDY6551522.1"/>
    </source>
</evidence>
<sequence>MILVTGGLGFIGSHIALSLLAQGQEVLLVDNLSNTDMSNLARLESITGMNIPFAKVDIRNTPALMNIIQQYAVDSVVHAAGFKSLTESVLKPLEYYNANVSCMMSLLRAMQRTGVRSLVYLSSLAVYGKSSLDLKEEDLFNYHFNNPYIKSLQMAEDILKDTYMTDPEWKIVNLRLANIAGAFEYTNLGELIRPFPKNIVPLAMQVAAGQREFIELRKHDNTEDKTAYRSFVHVMDVCSAVSLSLQWLYYQNQAYEIFNISGENCSIQQLLDVVSKVTNVVIPTIDANYFEGEELSQVGASSEKAQRMFNWKAQKTIEQMIEDEWQFYQKQLNV</sequence>
<dbReference type="GO" id="GO:0003978">
    <property type="term" value="F:UDP-glucose 4-epimerase activity"/>
    <property type="evidence" value="ECO:0007669"/>
    <property type="project" value="UniProtKB-EC"/>
</dbReference>
<dbReference type="RefSeq" id="WP_154771609.1">
    <property type="nucleotide sequence ID" value="NZ_JAXHPE010000001.1"/>
</dbReference>
<dbReference type="AlphaFoldDB" id="A0A6L6GB84"/>
<keyword evidence="9" id="KW-0413">Isomerase</keyword>
<dbReference type="EC" id="5.1.3.2" evidence="5"/>
<reference evidence="13" key="2">
    <citation type="submission" date="2023-11" db="EMBL/GenBank/DDBJ databases">
        <authorList>
            <person name="Kyselkova M."/>
            <person name="Xanthopoulou K."/>
            <person name="Shestivska V."/>
            <person name="Spanelova P."/>
            <person name="Maixnerova M."/>
            <person name="Higgins P.G."/>
            <person name="Nemec A."/>
        </authorList>
    </citation>
    <scope>NUCLEOTIDE SEQUENCE</scope>
    <source>
        <strain evidence="13">ANC 7225</strain>
    </source>
</reference>
<dbReference type="Proteomes" id="UP001284094">
    <property type="component" value="Unassembled WGS sequence"/>
</dbReference>
<keyword evidence="8" id="KW-0299">Galactose metabolism</keyword>
<dbReference type="EMBL" id="WLYL01000001">
    <property type="protein sequence ID" value="MTD09933.1"/>
    <property type="molecule type" value="Genomic_DNA"/>
</dbReference>
<gene>
    <name evidence="14" type="ORF">GIX10_00485</name>
    <name evidence="13" type="ORF">SKM48_12350</name>
</gene>
<evidence type="ECO:0000256" key="5">
    <source>
        <dbReference type="ARBA" id="ARBA00013189"/>
    </source>
</evidence>
<dbReference type="EMBL" id="JAXHPO010000087">
    <property type="protein sequence ID" value="MDY6551522.1"/>
    <property type="molecule type" value="Genomic_DNA"/>
</dbReference>
<evidence type="ECO:0000256" key="4">
    <source>
        <dbReference type="ARBA" id="ARBA00007637"/>
    </source>
</evidence>
<dbReference type="PANTHER" id="PTHR43725:SF47">
    <property type="entry name" value="UDP-GLUCOSE 4-EPIMERASE"/>
    <property type="match status" value="1"/>
</dbReference>
<evidence type="ECO:0000256" key="7">
    <source>
        <dbReference type="ARBA" id="ARBA00023027"/>
    </source>
</evidence>
<evidence type="ECO:0000256" key="1">
    <source>
        <dbReference type="ARBA" id="ARBA00000083"/>
    </source>
</evidence>
<evidence type="ECO:0000313" key="14">
    <source>
        <dbReference type="EMBL" id="MTD09933.1"/>
    </source>
</evidence>
<keyword evidence="16" id="KW-1185">Reference proteome</keyword>
<dbReference type="Gene3D" id="3.90.25.10">
    <property type="entry name" value="UDP-galactose 4-epimerase, domain 1"/>
    <property type="match status" value="1"/>
</dbReference>
<comment type="pathway">
    <text evidence="3">Carbohydrate metabolism; galactose metabolism.</text>
</comment>
<evidence type="ECO:0000256" key="9">
    <source>
        <dbReference type="ARBA" id="ARBA00023235"/>
    </source>
</evidence>
<evidence type="ECO:0000256" key="11">
    <source>
        <dbReference type="ARBA" id="ARBA00033067"/>
    </source>
</evidence>
<organism evidence="14 15">
    <name type="scientific">Acinetobacter faecalis</name>
    <dbReference type="NCBI Taxonomy" id="2665161"/>
    <lineage>
        <taxon>Bacteria</taxon>
        <taxon>Pseudomonadati</taxon>
        <taxon>Pseudomonadota</taxon>
        <taxon>Gammaproteobacteria</taxon>
        <taxon>Moraxellales</taxon>
        <taxon>Moraxellaceae</taxon>
        <taxon>Acinetobacter</taxon>
    </lineage>
</organism>
<dbReference type="Gene3D" id="3.40.50.720">
    <property type="entry name" value="NAD(P)-binding Rossmann-like Domain"/>
    <property type="match status" value="1"/>
</dbReference>
<dbReference type="InterPro" id="IPR036291">
    <property type="entry name" value="NAD(P)-bd_dom_sf"/>
</dbReference>
<name>A0A6L6GB84_9GAMM</name>
<keyword evidence="8" id="KW-0119">Carbohydrate metabolism</keyword>
<proteinExistence type="inferred from homology"/>
<comment type="cofactor">
    <cofactor evidence="2">
        <name>NAD(+)</name>
        <dbReference type="ChEBI" id="CHEBI:57540"/>
    </cofactor>
</comment>
<dbReference type="GO" id="GO:0006012">
    <property type="term" value="P:galactose metabolic process"/>
    <property type="evidence" value="ECO:0007669"/>
    <property type="project" value="UniProtKB-KW"/>
</dbReference>
<evidence type="ECO:0000313" key="16">
    <source>
        <dbReference type="Proteomes" id="UP001284094"/>
    </source>
</evidence>
<evidence type="ECO:0000256" key="6">
    <source>
        <dbReference type="ARBA" id="ARBA00018569"/>
    </source>
</evidence>
<comment type="catalytic activity">
    <reaction evidence="1">
        <text>UDP-alpha-D-glucose = UDP-alpha-D-galactose</text>
        <dbReference type="Rhea" id="RHEA:22168"/>
        <dbReference type="ChEBI" id="CHEBI:58885"/>
        <dbReference type="ChEBI" id="CHEBI:66914"/>
        <dbReference type="EC" id="5.1.3.2"/>
    </reaction>
</comment>
<keyword evidence="7" id="KW-0520">NAD</keyword>
<reference evidence="13 16" key="3">
    <citation type="journal article" date="2024" name="Syst. Appl. Microbiol.">
        <title>Evidence for the occurrence of Acinetobacter faecalis in cattle feces and its emended description.</title>
        <authorList>
            <person name="Kyselkova M."/>
            <person name="Xanthopoulou K."/>
            <person name="Shestivska V."/>
            <person name="Spanelova P."/>
            <person name="Maixnerova M."/>
            <person name="Higgins P.G."/>
            <person name="Nemec A."/>
        </authorList>
    </citation>
    <scope>NUCLEOTIDE SEQUENCE [LARGE SCALE GENOMIC DNA]</scope>
    <source>
        <strain evidence="13 16">ANC 7225</strain>
    </source>
</reference>
<evidence type="ECO:0000259" key="12">
    <source>
        <dbReference type="Pfam" id="PF01370"/>
    </source>
</evidence>
<evidence type="ECO:0000256" key="10">
    <source>
        <dbReference type="ARBA" id="ARBA00031367"/>
    </source>
</evidence>
<evidence type="ECO:0000256" key="8">
    <source>
        <dbReference type="ARBA" id="ARBA00023144"/>
    </source>
</evidence>
<protein>
    <recommendedName>
        <fullName evidence="6">UDP-glucose 4-epimerase</fullName>
        <ecNumber evidence="5">5.1.3.2</ecNumber>
    </recommendedName>
    <alternativeName>
        <fullName evidence="11">Galactowaldenase</fullName>
    </alternativeName>
    <alternativeName>
        <fullName evidence="10">UDP-galactose 4-epimerase</fullName>
    </alternativeName>
</protein>
<dbReference type="PANTHER" id="PTHR43725">
    <property type="entry name" value="UDP-GLUCOSE 4-EPIMERASE"/>
    <property type="match status" value="1"/>
</dbReference>
<evidence type="ECO:0000313" key="15">
    <source>
        <dbReference type="Proteomes" id="UP000473854"/>
    </source>
</evidence>
<dbReference type="Proteomes" id="UP000473854">
    <property type="component" value="Unassembled WGS sequence"/>
</dbReference>
<dbReference type="Pfam" id="PF01370">
    <property type="entry name" value="Epimerase"/>
    <property type="match status" value="1"/>
</dbReference>
<reference evidence="14 15" key="1">
    <citation type="submission" date="2019-11" db="EMBL/GenBank/DDBJ databases">
        <authorList>
            <person name="An D."/>
        </authorList>
    </citation>
    <scope>NUCLEOTIDE SEQUENCE [LARGE SCALE GENOMIC DNA]</scope>
    <source>
        <strain evidence="14 15">YIM 103518</strain>
    </source>
</reference>
<evidence type="ECO:0000256" key="2">
    <source>
        <dbReference type="ARBA" id="ARBA00001911"/>
    </source>
</evidence>
<comment type="caution">
    <text evidence="14">The sequence shown here is derived from an EMBL/GenBank/DDBJ whole genome shotgun (WGS) entry which is preliminary data.</text>
</comment>
<dbReference type="InterPro" id="IPR001509">
    <property type="entry name" value="Epimerase_deHydtase"/>
</dbReference>
<dbReference type="SUPFAM" id="SSF51735">
    <property type="entry name" value="NAD(P)-binding Rossmann-fold domains"/>
    <property type="match status" value="1"/>
</dbReference>